<comment type="similarity">
    <text evidence="2">Belongs to the ubiquitin-conjugating enzyme family. UEV subfamily.</text>
</comment>
<dbReference type="InterPro" id="IPR052070">
    <property type="entry name" value="ESCRT-I_UEV_domain"/>
</dbReference>
<dbReference type="PROSITE" id="PS51322">
    <property type="entry name" value="UEV"/>
    <property type="match status" value="1"/>
</dbReference>
<dbReference type="KEGG" id="bfo:118406596"/>
<sequence length="447" mass="49645">MATGNYEQYLKTCLAKNKAFKKYKNKDVTKREVLQVFTSYGDLKPNLQPHIFNDGSRKDLLTLEGTIPVQYRGSTYNIPVCMYLMETHPYNPPLCYVRPTATMEIKTGKHVDSSGRVYLPYLHEWKHGKSDLIGLIEVMRIVFGEEPPVFAKSAASHSQPAAHQPYPMAGGQTPYPVGPPGGGYPSMPMPSMPGGATSTPYPSYPPSTGGYQPPSTGYPAGPSSYPASTSAGYPGQQQFSGQPGYQSYPPQPYQAATSATPVASSERPPLESRASISEDTIRASLLSAVNDKLRRRMRETFQQAQAEMDALKRTEDDLKKGQRQLDEMIQKLDTECVEVDKNVQLLKQKDEEIKEVITKMESQSDSVDIDEAVVTTAPLYKQLVNLFAEENAIEDTIYYLGEALRKGVIDLEVFLKHVRELSRKQYMCRALIQKARKTAGLGEVVGH</sequence>
<dbReference type="GO" id="GO:0043130">
    <property type="term" value="F:ubiquitin binding"/>
    <property type="evidence" value="ECO:0000318"/>
    <property type="project" value="GO_Central"/>
</dbReference>
<evidence type="ECO:0000256" key="8">
    <source>
        <dbReference type="SAM" id="Coils"/>
    </source>
</evidence>
<evidence type="ECO:0000259" key="11">
    <source>
        <dbReference type="PROSITE" id="PS51322"/>
    </source>
</evidence>
<dbReference type="RefSeq" id="XP_035662641.1">
    <property type="nucleotide sequence ID" value="XM_035806748.1"/>
</dbReference>
<feature type="domain" description="SB" evidence="10">
    <location>
        <begin position="377"/>
        <end position="445"/>
    </location>
</feature>
<accession>A0A9J7HNJ2</accession>
<dbReference type="Gene3D" id="3.10.110.10">
    <property type="entry name" value="Ubiquitin Conjugating Enzyme"/>
    <property type="match status" value="1"/>
</dbReference>
<evidence type="ECO:0000259" key="10">
    <source>
        <dbReference type="PROSITE" id="PS51312"/>
    </source>
</evidence>
<feature type="coiled-coil region" evidence="8">
    <location>
        <begin position="294"/>
        <end position="349"/>
    </location>
</feature>
<proteinExistence type="inferred from homology"/>
<dbReference type="Pfam" id="PF05743">
    <property type="entry name" value="UEV"/>
    <property type="match status" value="1"/>
</dbReference>
<keyword evidence="12" id="KW-1185">Reference proteome</keyword>
<dbReference type="OMA" id="YMNFPQP"/>
<organism evidence="12 13">
    <name type="scientific">Branchiostoma floridae</name>
    <name type="common">Florida lancelet</name>
    <name type="synonym">Amphioxus</name>
    <dbReference type="NCBI Taxonomy" id="7739"/>
    <lineage>
        <taxon>Eukaryota</taxon>
        <taxon>Metazoa</taxon>
        <taxon>Chordata</taxon>
        <taxon>Cephalochordata</taxon>
        <taxon>Leptocardii</taxon>
        <taxon>Amphioxiformes</taxon>
        <taxon>Branchiostomatidae</taxon>
        <taxon>Branchiostoma</taxon>
    </lineage>
</organism>
<feature type="compositionally biased region" description="Low complexity" evidence="9">
    <location>
        <begin position="154"/>
        <end position="175"/>
    </location>
</feature>
<dbReference type="Gene3D" id="6.10.140.820">
    <property type="match status" value="1"/>
</dbReference>
<dbReference type="PANTHER" id="PTHR23306:SF3">
    <property type="entry name" value="TUMOR SUPPRESSOR PROTEIN 101"/>
    <property type="match status" value="1"/>
</dbReference>
<comment type="subcellular location">
    <subcellularLocation>
        <location evidence="1">Endosome</location>
    </subcellularLocation>
</comment>
<evidence type="ECO:0000256" key="1">
    <source>
        <dbReference type="ARBA" id="ARBA00004177"/>
    </source>
</evidence>
<evidence type="ECO:0000256" key="6">
    <source>
        <dbReference type="ARBA" id="ARBA00023054"/>
    </source>
</evidence>
<keyword evidence="3 7" id="KW-0813">Transport</keyword>
<reference evidence="13" key="2">
    <citation type="submission" date="2025-08" db="UniProtKB">
        <authorList>
            <consortium name="RefSeq"/>
        </authorList>
    </citation>
    <scope>IDENTIFICATION</scope>
    <source>
        <strain evidence="13">S238N-H82</strain>
        <tissue evidence="13">Testes</tissue>
    </source>
</reference>
<evidence type="ECO:0000256" key="5">
    <source>
        <dbReference type="ARBA" id="ARBA00022927"/>
    </source>
</evidence>
<name>A0A9J7HNJ2_BRAFL</name>
<evidence type="ECO:0000256" key="3">
    <source>
        <dbReference type="ARBA" id="ARBA00022448"/>
    </source>
</evidence>
<feature type="region of interest" description="Disordered" evidence="9">
    <location>
        <begin position="154"/>
        <end position="273"/>
    </location>
</feature>
<evidence type="ECO:0000256" key="2">
    <source>
        <dbReference type="ARBA" id="ARBA00009594"/>
    </source>
</evidence>
<reference evidence="12" key="1">
    <citation type="journal article" date="2020" name="Nat. Ecol. Evol.">
        <title>Deeply conserved synteny resolves early events in vertebrate evolution.</title>
        <authorList>
            <person name="Simakov O."/>
            <person name="Marletaz F."/>
            <person name="Yue J.X."/>
            <person name="O'Connell B."/>
            <person name="Jenkins J."/>
            <person name="Brandt A."/>
            <person name="Calef R."/>
            <person name="Tung C.H."/>
            <person name="Huang T.K."/>
            <person name="Schmutz J."/>
            <person name="Satoh N."/>
            <person name="Yu J.K."/>
            <person name="Putnam N.H."/>
            <person name="Green R.E."/>
            <person name="Rokhsar D.S."/>
        </authorList>
    </citation>
    <scope>NUCLEOTIDE SEQUENCE [LARGE SCALE GENOMIC DNA]</scope>
    <source>
        <strain evidence="12">S238N-H82</strain>
    </source>
</reference>
<dbReference type="GeneID" id="118406596"/>
<dbReference type="InterPro" id="IPR037202">
    <property type="entry name" value="ESCRT_assembly_dom"/>
</dbReference>
<dbReference type="GO" id="GO:0015031">
    <property type="term" value="P:protein transport"/>
    <property type="evidence" value="ECO:0007669"/>
    <property type="project" value="UniProtKB-UniRule"/>
</dbReference>
<evidence type="ECO:0000256" key="7">
    <source>
        <dbReference type="PROSITE-ProRule" id="PRU00644"/>
    </source>
</evidence>
<keyword evidence="4" id="KW-0967">Endosome</keyword>
<dbReference type="InterPro" id="IPR008883">
    <property type="entry name" value="UEV_N"/>
</dbReference>
<dbReference type="Gene3D" id="6.10.250.370">
    <property type="match status" value="1"/>
</dbReference>
<dbReference type="InterPro" id="IPR017916">
    <property type="entry name" value="SB_dom"/>
</dbReference>
<keyword evidence="5 7" id="KW-0653">Protein transport</keyword>
<evidence type="ECO:0000256" key="9">
    <source>
        <dbReference type="SAM" id="MobiDB-lite"/>
    </source>
</evidence>
<dbReference type="InterPro" id="IPR016135">
    <property type="entry name" value="UBQ-conjugating_enzyme/RWD"/>
</dbReference>
<dbReference type="AlphaFoldDB" id="A0A9J7HNJ2"/>
<evidence type="ECO:0000313" key="13">
    <source>
        <dbReference type="RefSeq" id="XP_035662641.1"/>
    </source>
</evidence>
<dbReference type="GO" id="GO:0000813">
    <property type="term" value="C:ESCRT I complex"/>
    <property type="evidence" value="ECO:0000318"/>
    <property type="project" value="GO_Central"/>
</dbReference>
<protein>
    <submittedName>
        <fullName evidence="13">Tumor susceptibility gene 101 protein-like isoform X1</fullName>
    </submittedName>
</protein>
<dbReference type="PANTHER" id="PTHR23306">
    <property type="entry name" value="TUMOR SUSCEPTIBILITY GENE 101 PROTEIN-RELATED"/>
    <property type="match status" value="1"/>
</dbReference>
<evidence type="ECO:0000256" key="4">
    <source>
        <dbReference type="ARBA" id="ARBA00022753"/>
    </source>
</evidence>
<dbReference type="Proteomes" id="UP000001554">
    <property type="component" value="Chromosome 19"/>
</dbReference>
<evidence type="ECO:0000313" key="12">
    <source>
        <dbReference type="Proteomes" id="UP000001554"/>
    </source>
</evidence>
<dbReference type="SUPFAM" id="SSF140111">
    <property type="entry name" value="Endosomal sorting complex assembly domain"/>
    <property type="match status" value="1"/>
</dbReference>
<keyword evidence="6 8" id="KW-0175">Coiled coil</keyword>
<feature type="compositionally biased region" description="Polar residues" evidence="9">
    <location>
        <begin position="225"/>
        <end position="239"/>
    </location>
</feature>
<dbReference type="PROSITE" id="PS51312">
    <property type="entry name" value="SB"/>
    <property type="match status" value="1"/>
</dbReference>
<dbReference type="OrthoDB" id="306304at2759"/>
<dbReference type="Pfam" id="PF09454">
    <property type="entry name" value="Vps23_core"/>
    <property type="match status" value="1"/>
</dbReference>
<dbReference type="GO" id="GO:0008333">
    <property type="term" value="P:endosome to lysosome transport"/>
    <property type="evidence" value="ECO:0000318"/>
    <property type="project" value="GO_Central"/>
</dbReference>
<gene>
    <name evidence="13" type="primary">LOC118406596</name>
</gene>
<dbReference type="SUPFAM" id="SSF54495">
    <property type="entry name" value="UBC-like"/>
    <property type="match status" value="1"/>
</dbReference>
<feature type="domain" description="UEV" evidence="11">
    <location>
        <begin position="10"/>
        <end position="153"/>
    </location>
</feature>
<dbReference type="CDD" id="cd11685">
    <property type="entry name" value="UEV_TSG101-like"/>
    <property type="match status" value="1"/>
</dbReference>
<feature type="compositionally biased region" description="Low complexity" evidence="9">
    <location>
        <begin position="192"/>
        <end position="217"/>
    </location>
</feature>